<dbReference type="NCBIfam" id="NF000584">
    <property type="entry name" value="PRK00009.1"/>
    <property type="match status" value="1"/>
</dbReference>
<evidence type="ECO:0000256" key="4">
    <source>
        <dbReference type="ARBA" id="ARBA00012305"/>
    </source>
</evidence>
<dbReference type="GO" id="GO:0015977">
    <property type="term" value="P:carbon fixation"/>
    <property type="evidence" value="ECO:0007669"/>
    <property type="project" value="UniProtKB-UniRule"/>
</dbReference>
<comment type="caution">
    <text evidence="13">The sequence shown here is derived from an EMBL/GenBank/DDBJ whole genome shotgun (WGS) entry which is preliminary data.</text>
</comment>
<dbReference type="HAMAP" id="MF_00595">
    <property type="entry name" value="PEPcase_type1"/>
    <property type="match status" value="1"/>
</dbReference>
<dbReference type="PRINTS" id="PR00150">
    <property type="entry name" value="PEPCARBXLASE"/>
</dbReference>
<comment type="subunit">
    <text evidence="10">Homotetramer.</text>
</comment>
<dbReference type="InterPro" id="IPR033129">
    <property type="entry name" value="PEPCASE_His_AS"/>
</dbReference>
<dbReference type="GO" id="GO:0000287">
    <property type="term" value="F:magnesium ion binding"/>
    <property type="evidence" value="ECO:0007669"/>
    <property type="project" value="UniProtKB-UniRule"/>
</dbReference>
<dbReference type="InterPro" id="IPR015813">
    <property type="entry name" value="Pyrv/PenolPyrv_kinase-like_dom"/>
</dbReference>
<evidence type="ECO:0000256" key="7">
    <source>
        <dbReference type="ARBA" id="ARBA00023239"/>
    </source>
</evidence>
<dbReference type="GO" id="GO:0008964">
    <property type="term" value="F:phosphoenolpyruvate carboxylase activity"/>
    <property type="evidence" value="ECO:0007669"/>
    <property type="project" value="UniProtKB-UniRule"/>
</dbReference>
<dbReference type="EMBL" id="QYYH01000096">
    <property type="protein sequence ID" value="RJY10700.1"/>
    <property type="molecule type" value="Genomic_DNA"/>
</dbReference>
<keyword evidence="8 10" id="KW-0120">Carbon dioxide fixation</keyword>
<dbReference type="RefSeq" id="WP_121854276.1">
    <property type="nucleotide sequence ID" value="NZ_CP037952.1"/>
</dbReference>
<dbReference type="InterPro" id="IPR021135">
    <property type="entry name" value="PEP_COase"/>
</dbReference>
<dbReference type="GO" id="GO:0006099">
    <property type="term" value="P:tricarboxylic acid cycle"/>
    <property type="evidence" value="ECO:0007669"/>
    <property type="project" value="InterPro"/>
</dbReference>
<evidence type="ECO:0000256" key="10">
    <source>
        <dbReference type="HAMAP-Rule" id="MF_00595"/>
    </source>
</evidence>
<dbReference type="InterPro" id="IPR018129">
    <property type="entry name" value="PEP_COase_Lys_AS"/>
</dbReference>
<evidence type="ECO:0000256" key="11">
    <source>
        <dbReference type="PROSITE-ProRule" id="PRU10111"/>
    </source>
</evidence>
<dbReference type="EC" id="4.1.1.31" evidence="4 10"/>
<comment type="cofactor">
    <cofactor evidence="1 10">
        <name>Mg(2+)</name>
        <dbReference type="ChEBI" id="CHEBI:18420"/>
    </cofactor>
</comment>
<dbReference type="GO" id="GO:0006107">
    <property type="term" value="P:oxaloacetate metabolic process"/>
    <property type="evidence" value="ECO:0007669"/>
    <property type="project" value="UniProtKB-UniRule"/>
</dbReference>
<dbReference type="Gene3D" id="1.20.1440.90">
    <property type="entry name" value="Phosphoenolpyruvate/pyruvate domain"/>
    <property type="match status" value="1"/>
</dbReference>
<dbReference type="Proteomes" id="UP000273022">
    <property type="component" value="Unassembled WGS sequence"/>
</dbReference>
<evidence type="ECO:0000256" key="5">
    <source>
        <dbReference type="ARBA" id="ARBA00022419"/>
    </source>
</evidence>
<evidence type="ECO:0000256" key="9">
    <source>
        <dbReference type="ARBA" id="ARBA00048995"/>
    </source>
</evidence>
<reference evidence="13 14" key="1">
    <citation type="submission" date="2018-09" db="EMBL/GenBank/DDBJ databases">
        <title>Phylogeny of the Shewanellaceae, and recommendation for two new genera, Pseudoshewanella and Parashewanella.</title>
        <authorList>
            <person name="Wang G."/>
        </authorList>
    </citation>
    <scope>NUCLEOTIDE SEQUENCE [LARGE SCALE GENOMIC DNA]</scope>
    <source>
        <strain evidence="13 14">KCTC 22492</strain>
    </source>
</reference>
<name>A0A3A6TIY1_9GAMM</name>
<comment type="function">
    <text evidence="2 10">Forms oxaloacetate, a four-carbon dicarboxylic acid source for the tricarboxylic acid cycle.</text>
</comment>
<sequence length="882" mass="99512">MAAQSIEMYASLRSNVSKLGQILGDTMRTHLGQDFLDKVEQIRVLAKQSRQGDDDSKQQMLTLLTSLPDDELVPFAKAFNQFLNLANMAEQFHTISRDCDELVCAPDPLEQLFKQLSDKSKSKQQLMSCLHELDIDLVLTAHPTEISRRTLIQKYAAVVDCLAEKENSQLSEYEDKTLTLRLRQLIAQIWHTNEIRSQRPTPVDEARWGLATIEVSLWHAVPEFLRQMNDQLERQLGEELPIDISPIRFSSWMGGDRDGNPFVTAKVTKEVLSRNRRAAANLYLTDINELIAELSMEAASAELADFTNNQAEPYRVVLRAIRKKLEQTKEYLNERIEGYQPDLDKHTLIWHEDDLKQPLMMLYRSLCDRGMKLVANGKLLNTLRRIGCFGIHMLRLDIRQDSARHLDAIHELVDYLQLGDYKSWSEAEKQQFLLTELQSKRPLIPANWQPSADVQEVIDTCRLVAVQPKQALGSYVISMASLPSDVLSVLLLLREAGCQKNMRIVPLFETLDDLNSAADCIKKLLAIDWYRAYTQGLQEVMIGYSDSAKDAGVMAAAWAQYQAQEQLVAVCKQADVKLTLFHGRGGSIGRGGGPAHQAILSQPPGSVDGRIRVTEQGEMIRFKFGLPKQACKSLALYTSAVVEATLLPPPEPKPEWRACIQTLADESVKAYRDVVRGEADFVHYFRSATPEVELGKLPLGSRPAKRRVDGGIESLRAIPWIFAWSQNRLMLPAWLGAGEALRAAVGRNETKLLREMISEWPFFSTRLSMLEMVYAKAEPNIANYYETCLVDPKLHHLGHTLRERLDRGAATLLELSGSDRLMSMTPWSRESIKLRNPYVDPLHFLQVELLARTRKEDAASENVELALMLTIAGVAAGMRNTG</sequence>
<feature type="active site" evidence="10 12">
    <location>
        <position position="549"/>
    </location>
</feature>
<evidence type="ECO:0000313" key="14">
    <source>
        <dbReference type="Proteomes" id="UP000273022"/>
    </source>
</evidence>
<dbReference type="Pfam" id="PF00311">
    <property type="entry name" value="PEPcase"/>
    <property type="match status" value="1"/>
</dbReference>
<dbReference type="OrthoDB" id="9768133at2"/>
<feature type="active site" evidence="10 11">
    <location>
        <position position="142"/>
    </location>
</feature>
<comment type="similarity">
    <text evidence="3 10">Belongs to the PEPCase type 1 family.</text>
</comment>
<dbReference type="PROSITE" id="PS00781">
    <property type="entry name" value="PEPCASE_1"/>
    <property type="match status" value="1"/>
</dbReference>
<dbReference type="PANTHER" id="PTHR30523:SF6">
    <property type="entry name" value="PHOSPHOENOLPYRUVATE CARBOXYLASE"/>
    <property type="match status" value="1"/>
</dbReference>
<keyword evidence="7 10" id="KW-0456">Lyase</keyword>
<evidence type="ECO:0000256" key="3">
    <source>
        <dbReference type="ARBA" id="ARBA00008346"/>
    </source>
</evidence>
<dbReference type="SUPFAM" id="SSF51621">
    <property type="entry name" value="Phosphoenolpyruvate/pyruvate domain"/>
    <property type="match status" value="1"/>
</dbReference>
<evidence type="ECO:0000256" key="8">
    <source>
        <dbReference type="ARBA" id="ARBA00023300"/>
    </source>
</evidence>
<comment type="catalytic activity">
    <reaction evidence="9 10">
        <text>oxaloacetate + phosphate = phosphoenolpyruvate + hydrogencarbonate</text>
        <dbReference type="Rhea" id="RHEA:28370"/>
        <dbReference type="ChEBI" id="CHEBI:16452"/>
        <dbReference type="ChEBI" id="CHEBI:17544"/>
        <dbReference type="ChEBI" id="CHEBI:43474"/>
        <dbReference type="ChEBI" id="CHEBI:58702"/>
        <dbReference type="EC" id="4.1.1.31"/>
    </reaction>
</comment>
<evidence type="ECO:0000256" key="12">
    <source>
        <dbReference type="PROSITE-ProRule" id="PRU10112"/>
    </source>
</evidence>
<accession>A0A3A6TIY1</accession>
<protein>
    <recommendedName>
        <fullName evidence="5 10">Phosphoenolpyruvate carboxylase</fullName>
        <shortName evidence="10">PEPC</shortName>
        <shortName evidence="10">PEPCase</shortName>
        <ecNumber evidence="4 10">4.1.1.31</ecNumber>
    </recommendedName>
</protein>
<evidence type="ECO:0000256" key="1">
    <source>
        <dbReference type="ARBA" id="ARBA00001946"/>
    </source>
</evidence>
<dbReference type="InterPro" id="IPR022805">
    <property type="entry name" value="PEP_COase_bac/pln-type"/>
</dbReference>
<keyword evidence="6 10" id="KW-0460">Magnesium</keyword>
<dbReference type="PROSITE" id="PS00393">
    <property type="entry name" value="PEPCASE_2"/>
    <property type="match status" value="1"/>
</dbReference>
<evidence type="ECO:0000256" key="6">
    <source>
        <dbReference type="ARBA" id="ARBA00022842"/>
    </source>
</evidence>
<evidence type="ECO:0000256" key="2">
    <source>
        <dbReference type="ARBA" id="ARBA00003670"/>
    </source>
</evidence>
<dbReference type="AlphaFoldDB" id="A0A3A6TIY1"/>
<proteinExistence type="inferred from homology"/>
<keyword evidence="14" id="KW-1185">Reference proteome</keyword>
<keyword evidence="13" id="KW-0670">Pyruvate</keyword>
<dbReference type="PANTHER" id="PTHR30523">
    <property type="entry name" value="PHOSPHOENOLPYRUVATE CARBOXYLASE"/>
    <property type="match status" value="1"/>
</dbReference>
<organism evidence="13 14">
    <name type="scientific">Parashewanella spongiae</name>
    <dbReference type="NCBI Taxonomy" id="342950"/>
    <lineage>
        <taxon>Bacteria</taxon>
        <taxon>Pseudomonadati</taxon>
        <taxon>Pseudomonadota</taxon>
        <taxon>Gammaproteobacteria</taxon>
        <taxon>Alteromonadales</taxon>
        <taxon>Shewanellaceae</taxon>
        <taxon>Parashewanella</taxon>
    </lineage>
</organism>
<evidence type="ECO:0000313" key="13">
    <source>
        <dbReference type="EMBL" id="RJY10700.1"/>
    </source>
</evidence>
<gene>
    <name evidence="10" type="primary">ppc</name>
    <name evidence="13" type="ORF">D5R81_14090</name>
</gene>
<dbReference type="GO" id="GO:0005829">
    <property type="term" value="C:cytosol"/>
    <property type="evidence" value="ECO:0007669"/>
    <property type="project" value="TreeGrafter"/>
</dbReference>